<evidence type="ECO:0000313" key="2">
    <source>
        <dbReference type="Proteomes" id="UP001353858"/>
    </source>
</evidence>
<comment type="caution">
    <text evidence="1">The sequence shown here is derived from an EMBL/GenBank/DDBJ whole genome shotgun (WGS) entry which is preliminary data.</text>
</comment>
<dbReference type="AlphaFoldDB" id="A0AAN7SLJ7"/>
<sequence>MQLWINKINESGGQDCFPQLLKFAAFYKHIVSQNLTMLFSEHLSKLIEWFLKHLSEDHVKKNASIENRFQAQAPPEFILQEEETQYNIKLRNKTLLKSSFCIFSNPEIFLSILSALLIAISKFNDNILSVYIFIGNSNDSNSLIFRRTKSFNQGLTINRRIRNQMLHSQFIYLST</sequence>
<evidence type="ECO:0000313" key="1">
    <source>
        <dbReference type="EMBL" id="KAK4873943.1"/>
    </source>
</evidence>
<proteinExistence type="predicted"/>
<dbReference type="Proteomes" id="UP001353858">
    <property type="component" value="Unassembled WGS sequence"/>
</dbReference>
<name>A0AAN7SLJ7_9COLE</name>
<dbReference type="EMBL" id="JARPUR010000006">
    <property type="protein sequence ID" value="KAK4873943.1"/>
    <property type="molecule type" value="Genomic_DNA"/>
</dbReference>
<reference evidence="2" key="1">
    <citation type="submission" date="2023-01" db="EMBL/GenBank/DDBJ databases">
        <title>Key to firefly adult light organ development and bioluminescence: homeobox transcription factors regulate luciferase expression and transportation to peroxisome.</title>
        <authorList>
            <person name="Fu X."/>
        </authorList>
    </citation>
    <scope>NUCLEOTIDE SEQUENCE [LARGE SCALE GENOMIC DNA]</scope>
</reference>
<protein>
    <submittedName>
        <fullName evidence="1">Uncharacterized protein</fullName>
    </submittedName>
</protein>
<organism evidence="1 2">
    <name type="scientific">Aquatica leii</name>
    <dbReference type="NCBI Taxonomy" id="1421715"/>
    <lineage>
        <taxon>Eukaryota</taxon>
        <taxon>Metazoa</taxon>
        <taxon>Ecdysozoa</taxon>
        <taxon>Arthropoda</taxon>
        <taxon>Hexapoda</taxon>
        <taxon>Insecta</taxon>
        <taxon>Pterygota</taxon>
        <taxon>Neoptera</taxon>
        <taxon>Endopterygota</taxon>
        <taxon>Coleoptera</taxon>
        <taxon>Polyphaga</taxon>
        <taxon>Elateriformia</taxon>
        <taxon>Elateroidea</taxon>
        <taxon>Lampyridae</taxon>
        <taxon>Luciolinae</taxon>
        <taxon>Aquatica</taxon>
    </lineage>
</organism>
<accession>A0AAN7SLJ7</accession>
<keyword evidence="2" id="KW-1185">Reference proteome</keyword>
<gene>
    <name evidence="1" type="ORF">RN001_013303</name>
</gene>